<sequence length="165" mass="18636">MPLDAETKVAERPGDHEAELRLWLRLLTCTTLIECEVRSRLRETFDVTLPRFDLMAQLDKAPNGMTLGELSQRMMVSNGNVTGLVERLVSLNLVERTPAPNDRRAMIVTLTAEGRRTFRSLARTHEGWIAEIFSDLTENEIDTLMKLLAKTKLSARKAIDAGDQK</sequence>
<dbReference type="InterPro" id="IPR039422">
    <property type="entry name" value="MarR/SlyA-like"/>
</dbReference>
<dbReference type="PROSITE" id="PS50995">
    <property type="entry name" value="HTH_MARR_2"/>
    <property type="match status" value="1"/>
</dbReference>
<dbReference type="PANTHER" id="PTHR33164">
    <property type="entry name" value="TRANSCRIPTIONAL REGULATOR, MARR FAMILY"/>
    <property type="match status" value="1"/>
</dbReference>
<dbReference type="Gene3D" id="1.10.10.10">
    <property type="entry name" value="Winged helix-like DNA-binding domain superfamily/Winged helix DNA-binding domain"/>
    <property type="match status" value="1"/>
</dbReference>
<dbReference type="PRINTS" id="PR00598">
    <property type="entry name" value="HTHMARR"/>
</dbReference>
<reference evidence="2 3" key="1">
    <citation type="submission" date="2017-05" db="EMBL/GenBank/DDBJ databases">
        <title>Full genome sequence of Pseudorhodoplanes sinuspersici.</title>
        <authorList>
            <person name="Dastgheib S.M.M."/>
            <person name="Shavandi M."/>
            <person name="Tirandaz H."/>
        </authorList>
    </citation>
    <scope>NUCLEOTIDE SEQUENCE [LARGE SCALE GENOMIC DNA]</scope>
    <source>
        <strain evidence="2 3">RIPI110</strain>
    </source>
</reference>
<dbReference type="AlphaFoldDB" id="A0A1W6ZZQ9"/>
<feature type="domain" description="HTH marR-type" evidence="1">
    <location>
        <begin position="19"/>
        <end position="153"/>
    </location>
</feature>
<evidence type="ECO:0000259" key="1">
    <source>
        <dbReference type="PROSITE" id="PS50995"/>
    </source>
</evidence>
<dbReference type="PANTHER" id="PTHR33164:SF57">
    <property type="entry name" value="MARR-FAMILY TRANSCRIPTIONAL REGULATOR"/>
    <property type="match status" value="1"/>
</dbReference>
<accession>A0A1W6ZZQ9</accession>
<evidence type="ECO:0000313" key="2">
    <source>
        <dbReference type="EMBL" id="ARQ02869.1"/>
    </source>
</evidence>
<dbReference type="Pfam" id="PF12802">
    <property type="entry name" value="MarR_2"/>
    <property type="match status" value="1"/>
</dbReference>
<dbReference type="Proteomes" id="UP000194137">
    <property type="component" value="Chromosome"/>
</dbReference>
<dbReference type="SUPFAM" id="SSF46785">
    <property type="entry name" value="Winged helix' DNA-binding domain"/>
    <property type="match status" value="1"/>
</dbReference>
<dbReference type="InterPro" id="IPR036390">
    <property type="entry name" value="WH_DNA-bd_sf"/>
</dbReference>
<dbReference type="FunFam" id="1.10.10.10:FF:000590">
    <property type="entry name" value="Transcriptional regulator, MarR family"/>
    <property type="match status" value="1"/>
</dbReference>
<name>A0A1W6ZZQ9_9HYPH</name>
<dbReference type="STRING" id="1235591.CAK95_09895"/>
<dbReference type="EMBL" id="CP021112">
    <property type="protein sequence ID" value="ARQ02869.1"/>
    <property type="molecule type" value="Genomic_DNA"/>
</dbReference>
<dbReference type="GO" id="GO:0006950">
    <property type="term" value="P:response to stress"/>
    <property type="evidence" value="ECO:0007669"/>
    <property type="project" value="TreeGrafter"/>
</dbReference>
<dbReference type="InterPro" id="IPR000835">
    <property type="entry name" value="HTH_MarR-typ"/>
</dbReference>
<organism evidence="2 3">
    <name type="scientific">Pseudorhodoplanes sinuspersici</name>
    <dbReference type="NCBI Taxonomy" id="1235591"/>
    <lineage>
        <taxon>Bacteria</taxon>
        <taxon>Pseudomonadati</taxon>
        <taxon>Pseudomonadota</taxon>
        <taxon>Alphaproteobacteria</taxon>
        <taxon>Hyphomicrobiales</taxon>
        <taxon>Pseudorhodoplanes</taxon>
    </lineage>
</organism>
<gene>
    <name evidence="2" type="ORF">CAK95_09895</name>
</gene>
<keyword evidence="3" id="KW-1185">Reference proteome</keyword>
<dbReference type="SMART" id="SM00347">
    <property type="entry name" value="HTH_MARR"/>
    <property type="match status" value="1"/>
</dbReference>
<evidence type="ECO:0000313" key="3">
    <source>
        <dbReference type="Proteomes" id="UP000194137"/>
    </source>
</evidence>
<protein>
    <submittedName>
        <fullName evidence="2">MarR family transcriptional regulator</fullName>
    </submittedName>
</protein>
<proteinExistence type="predicted"/>
<dbReference type="KEGG" id="psin:CAK95_09895"/>
<dbReference type="InterPro" id="IPR036388">
    <property type="entry name" value="WH-like_DNA-bd_sf"/>
</dbReference>
<dbReference type="GO" id="GO:0003700">
    <property type="term" value="F:DNA-binding transcription factor activity"/>
    <property type="evidence" value="ECO:0007669"/>
    <property type="project" value="InterPro"/>
</dbReference>